<evidence type="ECO:0000256" key="1">
    <source>
        <dbReference type="ARBA" id="ARBA00022679"/>
    </source>
</evidence>
<evidence type="ECO:0000313" key="3">
    <source>
        <dbReference type="EMBL" id="GAA2623774.1"/>
    </source>
</evidence>
<sequence>MKITYLVLNAYVLGGTIRTVFNQANALVARGHEVEIGSMHRRKDDTVFPLDDRVRLVPIVDVRPEVPRGPYDLADEDTSWHGHFPAGVSGDEESRRRVSGLINYLREPREGVLVSTRPTINLVVERYADPALVRVIQEHSHLSAHKGEWREAIDRAYPSFDALVTLTEDDHAAYTEAFGDSLRIGRIPNALHSLDVPRSDQSRKIVVAAGRLDKNKGFHLLVEAFEKVIERHPDWTLRIIGDGPEEKRLRAMVLKRHLYNHVYVMGPSDRLDQELAKASIFAMSSRSEGFGMVLLEALNCGLSVVSFDCPVGPREILTNEVDGLLVPTGDVTALAEGIARLIEDEPLRQKLRTAGLETAAGYGPEPIVDQWERLFTDLLAVKARASGVAE</sequence>
<dbReference type="Gene3D" id="3.40.50.2000">
    <property type="entry name" value="Glycogen Phosphorylase B"/>
    <property type="match status" value="2"/>
</dbReference>
<evidence type="ECO:0000313" key="4">
    <source>
        <dbReference type="Proteomes" id="UP001501509"/>
    </source>
</evidence>
<dbReference type="EMBL" id="BAAATD010000011">
    <property type="protein sequence ID" value="GAA2623774.1"/>
    <property type="molecule type" value="Genomic_DNA"/>
</dbReference>
<evidence type="ECO:0000259" key="2">
    <source>
        <dbReference type="Pfam" id="PF00534"/>
    </source>
</evidence>
<accession>A0ABP6CQA9</accession>
<protein>
    <recommendedName>
        <fullName evidence="2">Glycosyl transferase family 1 domain-containing protein</fullName>
    </recommendedName>
</protein>
<comment type="caution">
    <text evidence="3">The sequence shown here is derived from an EMBL/GenBank/DDBJ whole genome shotgun (WGS) entry which is preliminary data.</text>
</comment>
<dbReference type="InterPro" id="IPR001296">
    <property type="entry name" value="Glyco_trans_1"/>
</dbReference>
<feature type="domain" description="Glycosyl transferase family 1" evidence="2">
    <location>
        <begin position="198"/>
        <end position="355"/>
    </location>
</feature>
<keyword evidence="4" id="KW-1185">Reference proteome</keyword>
<gene>
    <name evidence="3" type="ORF">GCM10010411_70030</name>
</gene>
<proteinExistence type="predicted"/>
<dbReference type="PANTHER" id="PTHR12526">
    <property type="entry name" value="GLYCOSYLTRANSFERASE"/>
    <property type="match status" value="1"/>
</dbReference>
<dbReference type="SUPFAM" id="SSF53756">
    <property type="entry name" value="UDP-Glycosyltransferase/glycogen phosphorylase"/>
    <property type="match status" value="1"/>
</dbReference>
<dbReference type="RefSeq" id="WP_344546769.1">
    <property type="nucleotide sequence ID" value="NZ_BAAATD010000011.1"/>
</dbReference>
<organism evidence="3 4">
    <name type="scientific">Actinomadura fulvescens</name>
    <dbReference type="NCBI Taxonomy" id="46160"/>
    <lineage>
        <taxon>Bacteria</taxon>
        <taxon>Bacillati</taxon>
        <taxon>Actinomycetota</taxon>
        <taxon>Actinomycetes</taxon>
        <taxon>Streptosporangiales</taxon>
        <taxon>Thermomonosporaceae</taxon>
        <taxon>Actinomadura</taxon>
    </lineage>
</organism>
<reference evidence="4" key="1">
    <citation type="journal article" date="2019" name="Int. J. Syst. Evol. Microbiol.">
        <title>The Global Catalogue of Microorganisms (GCM) 10K type strain sequencing project: providing services to taxonomists for standard genome sequencing and annotation.</title>
        <authorList>
            <consortium name="The Broad Institute Genomics Platform"/>
            <consortium name="The Broad Institute Genome Sequencing Center for Infectious Disease"/>
            <person name="Wu L."/>
            <person name="Ma J."/>
        </authorList>
    </citation>
    <scope>NUCLEOTIDE SEQUENCE [LARGE SCALE GENOMIC DNA]</scope>
    <source>
        <strain evidence="4">JCM 6833</strain>
    </source>
</reference>
<keyword evidence="1" id="KW-0808">Transferase</keyword>
<dbReference type="Pfam" id="PF00534">
    <property type="entry name" value="Glycos_transf_1"/>
    <property type="match status" value="1"/>
</dbReference>
<dbReference type="CDD" id="cd03820">
    <property type="entry name" value="GT4_AmsD-like"/>
    <property type="match status" value="1"/>
</dbReference>
<name>A0ABP6CQA9_9ACTN</name>
<dbReference type="PANTHER" id="PTHR12526:SF627">
    <property type="entry name" value="D-RHAMNOSYLTRANSFERASE WBPZ"/>
    <property type="match status" value="1"/>
</dbReference>
<dbReference type="Proteomes" id="UP001501509">
    <property type="component" value="Unassembled WGS sequence"/>
</dbReference>